<organism evidence="1 2">
    <name type="scientific">Cohaesibacter gelatinilyticus</name>
    <dbReference type="NCBI Taxonomy" id="372072"/>
    <lineage>
        <taxon>Bacteria</taxon>
        <taxon>Pseudomonadati</taxon>
        <taxon>Pseudomonadota</taxon>
        <taxon>Alphaproteobacteria</taxon>
        <taxon>Hyphomicrobiales</taxon>
        <taxon>Cohaesibacteraceae</taxon>
    </lineage>
</organism>
<sequence>MMMSDDLGFTFKRAKNGDVKISHHGRPATTLRGDKATWFLEDMETLDMASQQQEMARITGNYRRGNERTAKNHPRNQ</sequence>
<dbReference type="AlphaFoldDB" id="A0A285PH32"/>
<proteinExistence type="predicted"/>
<gene>
    <name evidence="1" type="ORF">SAMN06265368_2271</name>
</gene>
<reference evidence="1 2" key="1">
    <citation type="submission" date="2017-09" db="EMBL/GenBank/DDBJ databases">
        <authorList>
            <person name="Ehlers B."/>
            <person name="Leendertz F.H."/>
        </authorList>
    </citation>
    <scope>NUCLEOTIDE SEQUENCE [LARGE SCALE GENOMIC DNA]</scope>
    <source>
        <strain evidence="1 2">DSM 18289</strain>
    </source>
</reference>
<dbReference type="Proteomes" id="UP000219439">
    <property type="component" value="Unassembled WGS sequence"/>
</dbReference>
<accession>A0A285PH32</accession>
<name>A0A285PH32_9HYPH</name>
<evidence type="ECO:0000313" key="1">
    <source>
        <dbReference type="EMBL" id="SNZ19191.1"/>
    </source>
</evidence>
<protein>
    <submittedName>
        <fullName evidence="1">Uncharacterized protein</fullName>
    </submittedName>
</protein>
<dbReference type="RefSeq" id="WP_244580078.1">
    <property type="nucleotide sequence ID" value="NZ_OBEL01000002.1"/>
</dbReference>
<dbReference type="EMBL" id="OBEL01000002">
    <property type="protein sequence ID" value="SNZ19191.1"/>
    <property type="molecule type" value="Genomic_DNA"/>
</dbReference>
<keyword evidence="2" id="KW-1185">Reference proteome</keyword>
<evidence type="ECO:0000313" key="2">
    <source>
        <dbReference type="Proteomes" id="UP000219439"/>
    </source>
</evidence>